<evidence type="ECO:0000256" key="1">
    <source>
        <dbReference type="SAM" id="MobiDB-lite"/>
    </source>
</evidence>
<dbReference type="OrthoDB" id="3945172at2759"/>
<comment type="caution">
    <text evidence="2">The sequence shown here is derived from an EMBL/GenBank/DDBJ whole genome shotgun (WGS) entry which is preliminary data.</text>
</comment>
<reference evidence="2" key="1">
    <citation type="submission" date="2022-12" db="EMBL/GenBank/DDBJ databases">
        <authorList>
            <person name="Petersen C."/>
        </authorList>
    </citation>
    <scope>NUCLEOTIDE SEQUENCE</scope>
    <source>
        <strain evidence="2">IBT 15544</strain>
    </source>
</reference>
<organism evidence="2 3">
    <name type="scientific">Penicillium cinerascens</name>
    <dbReference type="NCBI Taxonomy" id="70096"/>
    <lineage>
        <taxon>Eukaryota</taxon>
        <taxon>Fungi</taxon>
        <taxon>Dikarya</taxon>
        <taxon>Ascomycota</taxon>
        <taxon>Pezizomycotina</taxon>
        <taxon>Eurotiomycetes</taxon>
        <taxon>Eurotiomycetidae</taxon>
        <taxon>Eurotiales</taxon>
        <taxon>Aspergillaceae</taxon>
        <taxon>Penicillium</taxon>
    </lineage>
</organism>
<sequence>MLLFQPARSAMRTRISATPITRCLSRNYVSKEWKGADSTEHSTKRAKKGDTEDPSSAASASGMKERDANEGIADDTKQQGTTERGGRKHGQKAKKEHPAAPEPIIGMNDERAQKGG</sequence>
<reference evidence="2" key="2">
    <citation type="journal article" date="2023" name="IMA Fungus">
        <title>Comparative genomic study of the Penicillium genus elucidates a diverse pangenome and 15 lateral gene transfer events.</title>
        <authorList>
            <person name="Petersen C."/>
            <person name="Sorensen T."/>
            <person name="Nielsen M.R."/>
            <person name="Sondergaard T.E."/>
            <person name="Sorensen J.L."/>
            <person name="Fitzpatrick D.A."/>
            <person name="Frisvad J.C."/>
            <person name="Nielsen K.L."/>
        </authorList>
    </citation>
    <scope>NUCLEOTIDE SEQUENCE</scope>
    <source>
        <strain evidence="2">IBT 15544</strain>
    </source>
</reference>
<dbReference type="EMBL" id="JAPQKR010000012">
    <property type="protein sequence ID" value="KAJ5204627.1"/>
    <property type="molecule type" value="Genomic_DNA"/>
</dbReference>
<keyword evidence="3" id="KW-1185">Reference proteome</keyword>
<dbReference type="AlphaFoldDB" id="A0A9W9MNK4"/>
<name>A0A9W9MNK4_9EURO</name>
<dbReference type="Proteomes" id="UP001150904">
    <property type="component" value="Unassembled WGS sequence"/>
</dbReference>
<feature type="compositionally biased region" description="Basic and acidic residues" evidence="1">
    <location>
        <begin position="63"/>
        <end position="77"/>
    </location>
</feature>
<accession>A0A9W9MNK4</accession>
<evidence type="ECO:0000313" key="3">
    <source>
        <dbReference type="Proteomes" id="UP001150904"/>
    </source>
</evidence>
<feature type="compositionally biased region" description="Basic residues" evidence="1">
    <location>
        <begin position="86"/>
        <end position="95"/>
    </location>
</feature>
<protein>
    <submittedName>
        <fullName evidence="2">Uncharacterized protein</fullName>
    </submittedName>
</protein>
<evidence type="ECO:0000313" key="2">
    <source>
        <dbReference type="EMBL" id="KAJ5204627.1"/>
    </source>
</evidence>
<dbReference type="RefSeq" id="XP_058309106.1">
    <property type="nucleotide sequence ID" value="XM_058452568.1"/>
</dbReference>
<dbReference type="GeneID" id="83179869"/>
<gene>
    <name evidence="2" type="ORF">N7498_005506</name>
</gene>
<feature type="compositionally biased region" description="Basic and acidic residues" evidence="1">
    <location>
        <begin position="29"/>
        <end position="51"/>
    </location>
</feature>
<feature type="region of interest" description="Disordered" evidence="1">
    <location>
        <begin position="26"/>
        <end position="116"/>
    </location>
</feature>
<proteinExistence type="predicted"/>